<feature type="domain" description="DUF397" evidence="1">
    <location>
        <begin position="16"/>
        <end position="68"/>
    </location>
</feature>
<name>A0A6G4AEX0_9ACTN</name>
<protein>
    <submittedName>
        <fullName evidence="2">DUF397 domain-containing protein</fullName>
    </submittedName>
</protein>
<evidence type="ECO:0000313" key="3">
    <source>
        <dbReference type="Proteomes" id="UP000476310"/>
    </source>
</evidence>
<reference evidence="2" key="1">
    <citation type="submission" date="2020-02" db="EMBL/GenBank/DDBJ databases">
        <title>A new Streptomyces sp. for controlling soil-borne diseases.</title>
        <authorList>
            <person name="Li X."/>
            <person name="Tian Y."/>
            <person name="Gao K."/>
        </authorList>
    </citation>
    <scope>NUCLEOTIDE SEQUENCE [LARGE SCALE GENOMIC DNA]</scope>
    <source>
        <strain evidence="2">0250</strain>
    </source>
</reference>
<dbReference type="InterPro" id="IPR007278">
    <property type="entry name" value="DUF397"/>
</dbReference>
<evidence type="ECO:0000259" key="1">
    <source>
        <dbReference type="Pfam" id="PF04149"/>
    </source>
</evidence>
<comment type="caution">
    <text evidence="2">The sequence shown here is derived from an EMBL/GenBank/DDBJ whole genome shotgun (WGS) entry which is preliminary data.</text>
</comment>
<organism evidence="2 3">
    <name type="scientific">Streptomyces rhizosphaericus</name>
    <dbReference type="NCBI Taxonomy" id="114699"/>
    <lineage>
        <taxon>Bacteria</taxon>
        <taxon>Bacillati</taxon>
        <taxon>Actinomycetota</taxon>
        <taxon>Actinomycetes</taxon>
        <taxon>Kitasatosporales</taxon>
        <taxon>Streptomycetaceae</taxon>
        <taxon>Streptomyces</taxon>
        <taxon>Streptomyces violaceusniger group</taxon>
    </lineage>
</organism>
<dbReference type="Proteomes" id="UP000476310">
    <property type="component" value="Unassembled WGS sequence"/>
</dbReference>
<gene>
    <name evidence="2" type="ORF">G4H13_11640</name>
</gene>
<dbReference type="EMBL" id="JAAIKT010000010">
    <property type="protein sequence ID" value="NEW71037.1"/>
    <property type="molecule type" value="Genomic_DNA"/>
</dbReference>
<dbReference type="Pfam" id="PF04149">
    <property type="entry name" value="DUF397"/>
    <property type="match status" value="1"/>
</dbReference>
<dbReference type="RefSeq" id="WP_164426391.1">
    <property type="nucleotide sequence ID" value="NZ_JAAIKT010000010.1"/>
</dbReference>
<accession>A0A6G4AEX0</accession>
<dbReference type="AlphaFoldDB" id="A0A6G4AEX0"/>
<proteinExistence type="predicted"/>
<evidence type="ECO:0000313" key="2">
    <source>
        <dbReference type="EMBL" id="NEW71037.1"/>
    </source>
</evidence>
<sequence>MITIINGTPASSITGARWTKASASDGIGDCVELARVNETEVAVRNSRFPDGPALVFTRAEIIAFLDGASHGEFTSMTV</sequence>
<keyword evidence="3" id="KW-1185">Reference proteome</keyword>